<feature type="compositionally biased region" description="Basic and acidic residues" evidence="10">
    <location>
        <begin position="255"/>
        <end position="267"/>
    </location>
</feature>
<feature type="transmembrane region" description="Helical" evidence="11">
    <location>
        <begin position="161"/>
        <end position="184"/>
    </location>
</feature>
<comment type="caution">
    <text evidence="14">The sequence shown here is derived from an EMBL/GenBank/DDBJ whole genome shotgun (WGS) entry which is preliminary data.</text>
</comment>
<dbReference type="InterPro" id="IPR008427">
    <property type="entry name" value="Extracellular_membr_CFEM_dom"/>
</dbReference>
<evidence type="ECO:0000256" key="11">
    <source>
        <dbReference type="SAM" id="Phobius"/>
    </source>
</evidence>
<feature type="signal peptide" evidence="12">
    <location>
        <begin position="1"/>
        <end position="17"/>
    </location>
</feature>
<feature type="region of interest" description="Disordered" evidence="10">
    <location>
        <begin position="202"/>
        <end position="243"/>
    </location>
</feature>
<feature type="chain" id="PRO_5042564081" description="CFEM domain-containing protein" evidence="12">
    <location>
        <begin position="18"/>
        <end position="315"/>
    </location>
</feature>
<evidence type="ECO:0000256" key="3">
    <source>
        <dbReference type="ARBA" id="ARBA00010031"/>
    </source>
</evidence>
<evidence type="ECO:0000256" key="7">
    <source>
        <dbReference type="ARBA" id="ARBA00023157"/>
    </source>
</evidence>
<dbReference type="EMBL" id="CAVMBE010000116">
    <property type="protein sequence ID" value="CAK4034416.1"/>
    <property type="molecule type" value="Genomic_DNA"/>
</dbReference>
<feature type="domain" description="CFEM" evidence="13">
    <location>
        <begin position="1"/>
        <end position="125"/>
    </location>
</feature>
<keyword evidence="9" id="KW-0408">Iron</keyword>
<evidence type="ECO:0000256" key="9">
    <source>
        <dbReference type="PROSITE-ProRule" id="PRU01356"/>
    </source>
</evidence>
<comment type="similarity">
    <text evidence="3">Belongs to the RBT5 family.</text>
</comment>
<keyword evidence="5" id="KW-0336">GPI-anchor</keyword>
<comment type="subcellular location">
    <subcellularLocation>
        <location evidence="1">Membrane</location>
        <topology evidence="1">Lipid-anchor</topology>
        <topology evidence="1">GPI-anchor</topology>
    </subcellularLocation>
    <subcellularLocation>
        <location evidence="2">Secreted</location>
    </subcellularLocation>
</comment>
<evidence type="ECO:0000256" key="8">
    <source>
        <dbReference type="ARBA" id="ARBA00023288"/>
    </source>
</evidence>
<keyword evidence="7" id="KW-1015">Disulfide bond</keyword>
<keyword evidence="11" id="KW-0812">Transmembrane</keyword>
<feature type="region of interest" description="Disordered" evidence="10">
    <location>
        <begin position="255"/>
        <end position="315"/>
    </location>
</feature>
<sequence>MGLFVASIALFAVLASAQQGVLSNGNSQLPQCAQSCALLQQAAQACSGTDTANEQVWICFCQSAYLKNLYQSATGVCDSACTNQADLQQVSTWYKSNCGTDNGASEHAGDAAASSTTVAAASSTSGAASAAATPSASSGSSSSNRSKTSSTQSGDWWSNHYQWIVMLIVLAIAFPIMGFLAAWLKRRHDRKQDQIREGFNAGITSRSAGPMGNHENNSSAVAPAAVGESGQSSPKRTRDAFMPYGYGYNRSESRFGSKQAVGDDRRSALASGEVAAGDQEKRGAAGTPGKRKSKGVLVRERSAQDSIETEKGTRP</sequence>
<comment type="caution">
    <text evidence="9">Lacks conserved residue(s) required for the propagation of feature annotation.</text>
</comment>
<protein>
    <recommendedName>
        <fullName evidence="13">CFEM domain-containing protein</fullName>
    </recommendedName>
</protein>
<keyword evidence="6 12" id="KW-0732">Signal</keyword>
<evidence type="ECO:0000313" key="15">
    <source>
        <dbReference type="Proteomes" id="UP001296104"/>
    </source>
</evidence>
<keyword evidence="4" id="KW-0964">Secreted</keyword>
<feature type="binding site" description="axial binding residue" evidence="9">
    <location>
        <position position="50"/>
    </location>
    <ligand>
        <name>heme</name>
        <dbReference type="ChEBI" id="CHEBI:30413"/>
    </ligand>
    <ligandPart>
        <name>Fe</name>
        <dbReference type="ChEBI" id="CHEBI:18248"/>
    </ligandPart>
</feature>
<keyword evidence="9" id="KW-0479">Metal-binding</keyword>
<evidence type="ECO:0000256" key="5">
    <source>
        <dbReference type="ARBA" id="ARBA00022622"/>
    </source>
</evidence>
<keyword evidence="9" id="KW-0349">Heme</keyword>
<feature type="region of interest" description="Disordered" evidence="10">
    <location>
        <begin position="129"/>
        <end position="153"/>
    </location>
</feature>
<evidence type="ECO:0000256" key="10">
    <source>
        <dbReference type="SAM" id="MobiDB-lite"/>
    </source>
</evidence>
<dbReference type="AlphaFoldDB" id="A0AAI9EDW0"/>
<evidence type="ECO:0000313" key="14">
    <source>
        <dbReference type="EMBL" id="CAK4034416.1"/>
    </source>
</evidence>
<keyword evidence="8" id="KW-0449">Lipoprotein</keyword>
<gene>
    <name evidence="14" type="ORF">LECACI_7A009574</name>
</gene>
<dbReference type="Proteomes" id="UP001296104">
    <property type="component" value="Unassembled WGS sequence"/>
</dbReference>
<dbReference type="GO" id="GO:0005576">
    <property type="term" value="C:extracellular region"/>
    <property type="evidence" value="ECO:0007669"/>
    <property type="project" value="UniProtKB-SubCell"/>
</dbReference>
<evidence type="ECO:0000256" key="2">
    <source>
        <dbReference type="ARBA" id="ARBA00004613"/>
    </source>
</evidence>
<proteinExistence type="inferred from homology"/>
<keyword evidence="5" id="KW-0325">Glycoprotein</keyword>
<dbReference type="PROSITE" id="PS52012">
    <property type="entry name" value="CFEM"/>
    <property type="match status" value="1"/>
</dbReference>
<keyword evidence="15" id="KW-1185">Reference proteome</keyword>
<evidence type="ECO:0000256" key="12">
    <source>
        <dbReference type="SAM" id="SignalP"/>
    </source>
</evidence>
<feature type="compositionally biased region" description="Basic and acidic residues" evidence="10">
    <location>
        <begin position="297"/>
        <end position="315"/>
    </location>
</feature>
<organism evidence="14 15">
    <name type="scientific">Lecanosticta acicola</name>
    <dbReference type="NCBI Taxonomy" id="111012"/>
    <lineage>
        <taxon>Eukaryota</taxon>
        <taxon>Fungi</taxon>
        <taxon>Dikarya</taxon>
        <taxon>Ascomycota</taxon>
        <taxon>Pezizomycotina</taxon>
        <taxon>Dothideomycetes</taxon>
        <taxon>Dothideomycetidae</taxon>
        <taxon>Mycosphaerellales</taxon>
        <taxon>Mycosphaerellaceae</taxon>
        <taxon>Lecanosticta</taxon>
    </lineage>
</organism>
<dbReference type="GO" id="GO:0098552">
    <property type="term" value="C:side of membrane"/>
    <property type="evidence" value="ECO:0007669"/>
    <property type="project" value="UniProtKB-KW"/>
</dbReference>
<keyword evidence="11" id="KW-1133">Transmembrane helix</keyword>
<evidence type="ECO:0000259" key="13">
    <source>
        <dbReference type="PROSITE" id="PS52012"/>
    </source>
</evidence>
<evidence type="ECO:0000256" key="1">
    <source>
        <dbReference type="ARBA" id="ARBA00004589"/>
    </source>
</evidence>
<reference evidence="14" key="1">
    <citation type="submission" date="2023-11" db="EMBL/GenBank/DDBJ databases">
        <authorList>
            <person name="Alioto T."/>
            <person name="Alioto T."/>
            <person name="Gomez Garrido J."/>
        </authorList>
    </citation>
    <scope>NUCLEOTIDE SEQUENCE</scope>
</reference>
<keyword evidence="11" id="KW-0472">Membrane</keyword>
<evidence type="ECO:0000256" key="4">
    <source>
        <dbReference type="ARBA" id="ARBA00022525"/>
    </source>
</evidence>
<dbReference type="GO" id="GO:0046872">
    <property type="term" value="F:metal ion binding"/>
    <property type="evidence" value="ECO:0007669"/>
    <property type="project" value="UniProtKB-UniRule"/>
</dbReference>
<evidence type="ECO:0000256" key="6">
    <source>
        <dbReference type="ARBA" id="ARBA00022729"/>
    </source>
</evidence>
<name>A0AAI9EDW0_9PEZI</name>
<accession>A0AAI9EDW0</accession>